<dbReference type="InterPro" id="IPR018200">
    <property type="entry name" value="USP_CS"/>
</dbReference>
<name>A0ABP1Q9V0_9HEXA</name>
<feature type="compositionally biased region" description="Polar residues" evidence="9">
    <location>
        <begin position="2742"/>
        <end position="2751"/>
    </location>
</feature>
<evidence type="ECO:0000256" key="6">
    <source>
        <dbReference type="ARBA" id="ARBA00022786"/>
    </source>
</evidence>
<dbReference type="InterPro" id="IPR055176">
    <property type="entry name" value="UBP24/USP9X/USP9Y_UBL"/>
</dbReference>
<dbReference type="SUPFAM" id="SSF54001">
    <property type="entry name" value="Cysteine proteinases"/>
    <property type="match status" value="1"/>
</dbReference>
<feature type="compositionally biased region" description="Low complexity" evidence="9">
    <location>
        <begin position="45"/>
        <end position="57"/>
    </location>
</feature>
<feature type="region of interest" description="Disordered" evidence="9">
    <location>
        <begin position="1664"/>
        <end position="1688"/>
    </location>
</feature>
<feature type="compositionally biased region" description="Polar residues" evidence="9">
    <location>
        <begin position="72"/>
        <end position="81"/>
    </location>
</feature>
<feature type="region of interest" description="Disordered" evidence="9">
    <location>
        <begin position="1053"/>
        <end position="1085"/>
    </location>
</feature>
<dbReference type="PROSITE" id="PS50235">
    <property type="entry name" value="USP_3"/>
    <property type="match status" value="1"/>
</dbReference>
<reference evidence="11 12" key="1">
    <citation type="submission" date="2024-08" db="EMBL/GenBank/DDBJ databases">
        <authorList>
            <person name="Cucini C."/>
            <person name="Frati F."/>
        </authorList>
    </citation>
    <scope>NUCLEOTIDE SEQUENCE [LARGE SCALE GENOMIC DNA]</scope>
</reference>
<feature type="compositionally biased region" description="Basic and acidic residues" evidence="9">
    <location>
        <begin position="1"/>
        <end position="12"/>
    </location>
</feature>
<evidence type="ECO:0000256" key="2">
    <source>
        <dbReference type="ARBA" id="ARBA00009085"/>
    </source>
</evidence>
<dbReference type="InterPro" id="IPR056850">
    <property type="entry name" value="ARM_UBP34_24_USP9X_Y"/>
</dbReference>
<dbReference type="Gene3D" id="3.90.70.10">
    <property type="entry name" value="Cysteine proteinases"/>
    <property type="match status" value="1"/>
</dbReference>
<keyword evidence="8" id="KW-0788">Thiol protease</keyword>
<protein>
    <recommendedName>
        <fullName evidence="3">ubiquitinyl hydrolase 1</fullName>
        <ecNumber evidence="3">3.4.19.12</ecNumber>
    </recommendedName>
</protein>
<comment type="similarity">
    <text evidence="2">Belongs to the peptidase C19 family.</text>
</comment>
<dbReference type="Pfam" id="PF00443">
    <property type="entry name" value="UCH"/>
    <property type="match status" value="1"/>
</dbReference>
<feature type="region of interest" description="Disordered" evidence="9">
    <location>
        <begin position="2726"/>
        <end position="2771"/>
    </location>
</feature>
<keyword evidence="4" id="KW-0597">Phosphoprotein</keyword>
<feature type="compositionally biased region" description="Acidic residues" evidence="9">
    <location>
        <begin position="2542"/>
        <end position="2556"/>
    </location>
</feature>
<feature type="compositionally biased region" description="Polar residues" evidence="9">
    <location>
        <begin position="15"/>
        <end position="33"/>
    </location>
</feature>
<feature type="compositionally biased region" description="Low complexity" evidence="9">
    <location>
        <begin position="1053"/>
        <end position="1071"/>
    </location>
</feature>
<dbReference type="InterPro" id="IPR021905">
    <property type="entry name" value="DUF3517"/>
</dbReference>
<dbReference type="Pfam" id="PF12030">
    <property type="entry name" value="DUF3517"/>
    <property type="match status" value="1"/>
</dbReference>
<dbReference type="InterPro" id="IPR016024">
    <property type="entry name" value="ARM-type_fold"/>
</dbReference>
<evidence type="ECO:0000256" key="8">
    <source>
        <dbReference type="ARBA" id="ARBA00022807"/>
    </source>
</evidence>
<evidence type="ECO:0000256" key="9">
    <source>
        <dbReference type="SAM" id="MobiDB-lite"/>
    </source>
</evidence>
<feature type="compositionally biased region" description="Basic and acidic residues" evidence="9">
    <location>
        <begin position="1669"/>
        <end position="1686"/>
    </location>
</feature>
<evidence type="ECO:0000313" key="11">
    <source>
        <dbReference type="EMBL" id="CAL8094793.1"/>
    </source>
</evidence>
<evidence type="ECO:0000256" key="3">
    <source>
        <dbReference type="ARBA" id="ARBA00012759"/>
    </source>
</evidence>
<feature type="compositionally biased region" description="Basic and acidic residues" evidence="9">
    <location>
        <begin position="2732"/>
        <end position="2741"/>
    </location>
</feature>
<evidence type="ECO:0000256" key="4">
    <source>
        <dbReference type="ARBA" id="ARBA00022553"/>
    </source>
</evidence>
<gene>
    <name evidence="11" type="ORF">ODALV1_LOCUS8889</name>
</gene>
<feature type="region of interest" description="Disordered" evidence="9">
    <location>
        <begin position="2538"/>
        <end position="2584"/>
    </location>
</feature>
<evidence type="ECO:0000256" key="1">
    <source>
        <dbReference type="ARBA" id="ARBA00000707"/>
    </source>
</evidence>
<dbReference type="PROSITE" id="PS00972">
    <property type="entry name" value="USP_1"/>
    <property type="match status" value="1"/>
</dbReference>
<dbReference type="EMBL" id="CAXLJM020000027">
    <property type="protein sequence ID" value="CAL8094793.1"/>
    <property type="molecule type" value="Genomic_DNA"/>
</dbReference>
<dbReference type="CDD" id="cd02659">
    <property type="entry name" value="peptidase_C19C"/>
    <property type="match status" value="1"/>
</dbReference>
<dbReference type="Pfam" id="PF22900">
    <property type="entry name" value="UCH_UBL1"/>
    <property type="match status" value="1"/>
</dbReference>
<organism evidence="11 12">
    <name type="scientific">Orchesella dallaii</name>
    <dbReference type="NCBI Taxonomy" id="48710"/>
    <lineage>
        <taxon>Eukaryota</taxon>
        <taxon>Metazoa</taxon>
        <taxon>Ecdysozoa</taxon>
        <taxon>Arthropoda</taxon>
        <taxon>Hexapoda</taxon>
        <taxon>Collembola</taxon>
        <taxon>Entomobryomorpha</taxon>
        <taxon>Entomobryoidea</taxon>
        <taxon>Orchesellidae</taxon>
        <taxon>Orchesellinae</taxon>
        <taxon>Orchesella</taxon>
    </lineage>
</organism>
<dbReference type="PANTHER" id="PTHR24006">
    <property type="entry name" value="UBIQUITIN CARBOXYL-TERMINAL HYDROLASE"/>
    <property type="match status" value="1"/>
</dbReference>
<evidence type="ECO:0000259" key="10">
    <source>
        <dbReference type="PROSITE" id="PS50235"/>
    </source>
</evidence>
<evidence type="ECO:0000256" key="5">
    <source>
        <dbReference type="ARBA" id="ARBA00022670"/>
    </source>
</evidence>
<dbReference type="EC" id="3.4.19.12" evidence="3"/>
<evidence type="ECO:0000256" key="7">
    <source>
        <dbReference type="ARBA" id="ARBA00022801"/>
    </source>
</evidence>
<dbReference type="Proteomes" id="UP001642540">
    <property type="component" value="Unassembled WGS sequence"/>
</dbReference>
<dbReference type="PANTHER" id="PTHR24006:SF925">
    <property type="entry name" value="UBIQUITINYL HYDROLASE 1"/>
    <property type="match status" value="1"/>
</dbReference>
<accession>A0ABP1Q9V0</accession>
<keyword evidence="7" id="KW-0378">Hydrolase</keyword>
<keyword evidence="5" id="KW-0645">Protease</keyword>
<dbReference type="InterPro" id="IPR038765">
    <property type="entry name" value="Papain-like_cys_pep_sf"/>
</dbReference>
<feature type="region of interest" description="Disordered" evidence="9">
    <location>
        <begin position="1"/>
        <end position="102"/>
    </location>
</feature>
<comment type="caution">
    <text evidence="11">The sequence shown here is derived from an EMBL/GenBank/DDBJ whole genome shotgun (WGS) entry which is preliminary data.</text>
</comment>
<sequence>MTNLHETQKPLDRQTAVNPASHNQLQSILEVSNSGGGSGEDSPMSTSTTTGEDTTPSLQLAGEDSEVKSDVDSTTTMISVNESEDSLASPPREEESRNSQEGMDQLYRTGQDTMPDMMRQEQVQEQDNDEIQPQTSSSIVVSPSRVPVITFPLADMARLDEMISNPRWVVPVLPGGHLETLLAASVDLATRGFDEKCEPCQRFYREGLTISFTKILTDDAVSSWKPEIHKAILKNCERLVDLMVVKLRVDWFPLFDLMSTLFNPTNKFHMFNANRQPETYSPDIPVSDDELFARPIEMRQCKGWLVDLINRFGSQGGFDLILKRFTNPAGLNVSIIFSLLRPFGRCAEFLTRHTVEKYFAYILTAVPQILENLSDDELKKETAKSDIISSVIKCLKALQSRSTESEEHMKSLELFRLRMILRMLQVSSFNGKMNALNEINQVIQNVTSHYTSHHYRLDEVEYLTSKNIADWFAENQVLQIVLRDSLHQPQYVEKMEKILRFIIKERSLSLKDLDDIWAAQVGKHDTIVKNVHDLLAKLAWDFSPDQLDHLFECFQTSWTTANKRQREKLLELIRRLAEDDKDGVMAYKVLTLFWNLAQSTEVPTEIMDQALTAHVKVLDYSCSQQRDNQKFQWLNKSMDKLIEDDVAWVIPAMKHMNEIFCLYPEGSATNKNPATTYRAQIINKLQNDRQLIVKVCESLNSYLEKVRAYVKDKGILDPHQVKLDGRYSHLDQIKERLTFLLSFLKAGELCLCEEQANSIWHCLAENPAFSSDREMCFEWFSKLMNEPDPDLDPSIIQPFFERKILNFDPTLLTECGLECFERFFKFVNIRQRKLVVNKRDEISMDDLELTGTDYIWKIILCGSEDMASKAICFLRQICTALGPKLLPNQVEVHDDFLSSCSDRLKASYDTILVLERDKDSTNRVRQEVTRACRVLRVLFEYVVECDAEYGEERAFIPLYRASRGKNFVIYIRFPGPSGRGFDDMEVLTHTNETPAGLRRQIIRQVKEQMQINSGFKLDVFYNGEIIDLSDDRRTVHQFGLRDKMVMQAKLVHSNVPNSPDSSEESSGGSPNHFTSGTDGPNADAEESLPSVMMSMCEKRMPFLCKLCELGANIGEDRLRDAARLNLSVLPPCRFTVKSLKEAFLTATSPLNDKKPYNLMFNTDPATVLYRLEVLYALLFPAVSVHSSQTLELLQKFFIAGGASMVVEMLTKNNFMPLADTATKRSAYLAVLKLTKAILTITSHLLFRYESEGNTPARSERLRIVSEAVKAIPSPGSEVTLRQTAERVSHGLFTYWKSSTPEPLKEGLKLLLVSAVEGSLPDLETVRLLIKLSSSAATGSLAYLSSEQHQANREPTDDDIAVCEEALETLTLSFVMNPGALEHVINDQMWRNFVRQVLFHSHSISIRAVAAQQFYSIATKCTGNVNALNFFTIFLFEIIQNSVREMPQNSMHVFQLLCNLLRYSHTYSVPMQKHELLLTTQIDWLRQAKEYVKRNGEGCLQEDLLEGHICVARELTSFLIPEKKYELGCDPSGNTNSLIREILEEFVFPWSKAYSHMRRSGEISFESPIQVCSSPNTQVAILDLLVSLCTGSNPNLKLTVDILTQLFGYSLDGEGTLNEWEYFPPVGSRPMGGFVGLKNAGATCYMNSVLQQLFMVDPIKRGVLGVTDSDSDRNDDGVDDDTARDSTDSVALSQTSLATADSNTDDRKVYNVSILKQIQSIFGHLALSKFQYHIPVGLWKQFRLQGEPVNLREQQDAVEFFMSLVESVDDGLKAVGEEQVMSKNLGGLFSDQKICKECPHRYSKEEPFSVISVDIRNHSNLLDSLEQYVKGELLEGADAYHCERCNKKVVTVKRLCVKKLPPVLAIQLKRFEYDYERVCPIKFNDYFEFPRELDMEPYTVSGLAKIEGEMIDQDDAALLGQNVCTKFRLTGIVVHSGQASGGHYYSYISFRCHDGMWRWYKFDDGDVSECRMDDDEELKNQCFGGDYSGEVFDHMMKRMSFRRQKRWWNAYILFYTRSDVFDTAISAKLSTLPNLERRLKMPAAIERSVLKENVEFMHVRSHFSPEYFQFVKKLVAANHHLMPANITIEAPNEEVEQLALLSVQLATQFLFSIGFRTKKNLRGIANDWYEFIMPYMRVSKTVRSWFATHALFVDSCRFGEYLLECPSSEVRQTFSKLLIYLCHCSKNDGTYQPSIPMATLSRRIEKEGQLWEYILETILQLLRRELSEYGRHLVQYFGFFVAYANLGDKEKANLLKLEVPETFMLLALDDGPAPPIKYQCADLGKLHQTVSLLVRSCDVSELCKSALLTVTIGPNPFRVETQSGKPIMALPRNLEELLYRYGDSGCNPYIKKLIEEAYTSEDTITLLQFLCWENLSFSEIAVMEVLSRIGFSYTTDLKAFLDLLISILRIDDSWQSERIASALKGLPDEKDGLIDIIHRNKTSHPKRAYLFIKCVTNLMEPNSIAHNVLVSVPDLMTKWNAAVNWLQHELERRAPACSSAYGYSTTSWSPPSNESSNGSFFLERSLSAKHTLERALELRIDPDQVENEEDQISSEGEDGSRTTVEFESDKSSIGRKGRSRDGDEARQVKLKSLVQRDFKLKSLAQTGYPASEVKDHIVVFSTTEETKVEPAEKADEFLSKNYYKEFKDPSNGVPWDVSEAVRRAAQVMETYDAEETESDKDHVEKVKKNIEDLKDGKDVDVYPFYKQYGENFVKATEKFGKLSVLNASESPADETKEADSKDQLVTSNTQQPCPKESDEAHLSVPETSGRNG</sequence>
<dbReference type="InterPro" id="IPR001394">
    <property type="entry name" value="Peptidase_C19_UCH"/>
</dbReference>
<dbReference type="InterPro" id="IPR050164">
    <property type="entry name" value="Peptidase_C19"/>
</dbReference>
<keyword evidence="6" id="KW-0833">Ubl conjugation pathway</keyword>
<dbReference type="PROSITE" id="PS00973">
    <property type="entry name" value="USP_2"/>
    <property type="match status" value="1"/>
</dbReference>
<comment type="catalytic activity">
    <reaction evidence="1">
        <text>Thiol-dependent hydrolysis of ester, thioester, amide, peptide and isopeptide bonds formed by the C-terminal Gly of ubiquitin (a 76-residue protein attached to proteins as an intracellular targeting signal).</text>
        <dbReference type="EC" id="3.4.19.12"/>
    </reaction>
</comment>
<dbReference type="Pfam" id="PF25010">
    <property type="entry name" value="ARM_UBP24_USP9X-Y"/>
    <property type="match status" value="1"/>
</dbReference>
<feature type="domain" description="USP" evidence="10">
    <location>
        <begin position="1634"/>
        <end position="2017"/>
    </location>
</feature>
<dbReference type="SUPFAM" id="SSF48371">
    <property type="entry name" value="ARM repeat"/>
    <property type="match status" value="1"/>
</dbReference>
<evidence type="ECO:0000313" key="12">
    <source>
        <dbReference type="Proteomes" id="UP001642540"/>
    </source>
</evidence>
<proteinExistence type="inferred from homology"/>
<keyword evidence="12" id="KW-1185">Reference proteome</keyword>
<dbReference type="InterPro" id="IPR028889">
    <property type="entry name" value="USP"/>
</dbReference>